<dbReference type="AlphaFoldDB" id="A0A426ZFQ3"/>
<dbReference type="Proteomes" id="UP000287651">
    <property type="component" value="Unassembled WGS sequence"/>
</dbReference>
<name>A0A426ZFQ3_ENSVE</name>
<reference evidence="1 2" key="1">
    <citation type="journal article" date="2014" name="Agronomy (Basel)">
        <title>A Draft Genome Sequence for Ensete ventricosum, the Drought-Tolerant Tree Against Hunger.</title>
        <authorList>
            <person name="Harrison J."/>
            <person name="Moore K.A."/>
            <person name="Paszkiewicz K."/>
            <person name="Jones T."/>
            <person name="Grant M."/>
            <person name="Ambacheew D."/>
            <person name="Muzemil S."/>
            <person name="Studholme D.J."/>
        </authorList>
    </citation>
    <scope>NUCLEOTIDE SEQUENCE [LARGE SCALE GENOMIC DNA]</scope>
</reference>
<dbReference type="EMBL" id="AMZH03006850">
    <property type="protein sequence ID" value="RRT62799.1"/>
    <property type="molecule type" value="Genomic_DNA"/>
</dbReference>
<evidence type="ECO:0000313" key="2">
    <source>
        <dbReference type="Proteomes" id="UP000287651"/>
    </source>
</evidence>
<gene>
    <name evidence="1" type="ORF">B296_00043184</name>
</gene>
<comment type="caution">
    <text evidence="1">The sequence shown here is derived from an EMBL/GenBank/DDBJ whole genome shotgun (WGS) entry which is preliminary data.</text>
</comment>
<accession>A0A426ZFQ3</accession>
<sequence length="77" mass="8887">MYCAYCPVQVLYRYRQYVGTPVQTAVYDVTDETCFRHTGISKNGLGRLPTFISEDYKIGLQQPAERKYKSVHKVTFG</sequence>
<evidence type="ECO:0000313" key="1">
    <source>
        <dbReference type="EMBL" id="RRT62799.1"/>
    </source>
</evidence>
<proteinExistence type="predicted"/>
<organism evidence="1 2">
    <name type="scientific">Ensete ventricosum</name>
    <name type="common">Abyssinian banana</name>
    <name type="synonym">Musa ensete</name>
    <dbReference type="NCBI Taxonomy" id="4639"/>
    <lineage>
        <taxon>Eukaryota</taxon>
        <taxon>Viridiplantae</taxon>
        <taxon>Streptophyta</taxon>
        <taxon>Embryophyta</taxon>
        <taxon>Tracheophyta</taxon>
        <taxon>Spermatophyta</taxon>
        <taxon>Magnoliopsida</taxon>
        <taxon>Liliopsida</taxon>
        <taxon>Zingiberales</taxon>
        <taxon>Musaceae</taxon>
        <taxon>Ensete</taxon>
    </lineage>
</organism>
<protein>
    <submittedName>
        <fullName evidence="1">Uncharacterized protein</fullName>
    </submittedName>
</protein>